<evidence type="ECO:0000313" key="1">
    <source>
        <dbReference type="EMBL" id="GAF48114.1"/>
    </source>
</evidence>
<evidence type="ECO:0000313" key="2">
    <source>
        <dbReference type="Proteomes" id="UP000019491"/>
    </source>
</evidence>
<name>X0PXB2_RHOWR</name>
<comment type="caution">
    <text evidence="1">The sequence shown here is derived from an EMBL/GenBank/DDBJ whole genome shotgun (WGS) entry which is preliminary data.</text>
</comment>
<protein>
    <submittedName>
        <fullName evidence="1">Uncharacterized protein</fullName>
    </submittedName>
</protein>
<keyword evidence="2" id="KW-1185">Reference proteome</keyword>
<dbReference type="Proteomes" id="UP000019491">
    <property type="component" value="Unassembled WGS sequence"/>
</dbReference>
<accession>X0PXB2</accession>
<reference evidence="1 2" key="1">
    <citation type="submission" date="2014-02" db="EMBL/GenBank/DDBJ databases">
        <title>Whole genome shotgun sequence of Rhodococcus wratislaviensis NBRC 100605.</title>
        <authorList>
            <person name="Hosoyama A."/>
            <person name="Tsuchikane K."/>
            <person name="Yoshida I."/>
            <person name="Ohji S."/>
            <person name="Ichikawa N."/>
            <person name="Yamazoe A."/>
            <person name="Fujita N."/>
        </authorList>
    </citation>
    <scope>NUCLEOTIDE SEQUENCE [LARGE SCALE GENOMIC DNA]</scope>
    <source>
        <strain evidence="1 2">NBRC 100605</strain>
    </source>
</reference>
<dbReference type="AlphaFoldDB" id="X0PXB2"/>
<sequence length="68" mass="7046">MSSCLLPVGTYFAHIPDGLGTVDARAVGDVGQLSRLLSNVVRVSVQGQWDSISSTGQTGSLIKTGPFP</sequence>
<dbReference type="EMBL" id="BAWF01000049">
    <property type="protein sequence ID" value="GAF48114.1"/>
    <property type="molecule type" value="Genomic_DNA"/>
</dbReference>
<proteinExistence type="predicted"/>
<gene>
    <name evidence="1" type="ORF">RW1_049_00230</name>
</gene>
<organism evidence="1 2">
    <name type="scientific">Rhodococcus wratislaviensis NBRC 100605</name>
    <dbReference type="NCBI Taxonomy" id="1219028"/>
    <lineage>
        <taxon>Bacteria</taxon>
        <taxon>Bacillati</taxon>
        <taxon>Actinomycetota</taxon>
        <taxon>Actinomycetes</taxon>
        <taxon>Mycobacteriales</taxon>
        <taxon>Nocardiaceae</taxon>
        <taxon>Rhodococcus</taxon>
    </lineage>
</organism>